<evidence type="ECO:0000256" key="5">
    <source>
        <dbReference type="ARBA" id="ARBA00022833"/>
    </source>
</evidence>
<evidence type="ECO:0000256" key="2">
    <source>
        <dbReference type="ARBA" id="ARBA00022723"/>
    </source>
</evidence>
<dbReference type="SMART" id="SM00240">
    <property type="entry name" value="FHA"/>
    <property type="match status" value="1"/>
</dbReference>
<feature type="region of interest" description="Disordered" evidence="7">
    <location>
        <begin position="1"/>
        <end position="200"/>
    </location>
</feature>
<evidence type="ECO:0000256" key="3">
    <source>
        <dbReference type="ARBA" id="ARBA00022771"/>
    </source>
</evidence>
<dbReference type="Gene3D" id="2.60.200.20">
    <property type="match status" value="1"/>
</dbReference>
<evidence type="ECO:0000256" key="7">
    <source>
        <dbReference type="SAM" id="MobiDB-lite"/>
    </source>
</evidence>
<sequence length="606" mass="64470">MFTQPAPSPGILQPGSVNNSPSSPPTSSPAHHTSRTGRLRGLSYLRSYTQNHILSRDNHTSSSTPGTPSPSAASHAPQLGRTATLTRSVTASAATEQQRSRASNQPSDQNGSRTALQSTANVNGEQLRRVTSQPVGNTSQIASAGAVPSTPEPSTASNPAEHQNTPNNEPGSTVPEEESAGHSAEMTRSRSATTGDLPADALPSIRFSAHYDPRSNRQSLSFTPVSRTLPTGKEIIKVGRYSERENHAPVPSNAPSSAPVGFKSKVVSRRHCEFWFENGKWFIKDVKSSSGTFLNHIRLSPPGTESKPFSINDGDIVQLGIDFRGGEEMIFRCVKMRIELNRGWQAKPNTFNMATHKRLRNMTLAASNASHAQDCSICLNAIAPCQSLFVAPCSHTWHFKCIRELLMGPSYPIFSCPNCRAAADLDMDVEEVSDEWQQLDSGPEEANDNQSADNDSQQEAEPDRQGAQSAQSTQSAQSEPVLSAVAEVPQAVSREVEMGDSTVLLNSSPAAGNTTLAHTTTSSPVAIPSASRTPTAGTPSNRGTRTPSPTGAPHLANCTEGPLTPRNDAGPWVFDGDAGRASQDISRPGAMNSLDAATNRVGVNTA</sequence>
<reference evidence="10 11" key="1">
    <citation type="submission" date="2023-01" db="EMBL/GenBank/DDBJ databases">
        <title>Analysis of 21 Apiospora genomes using comparative genomics revels a genus with tremendous synthesis potential of carbohydrate active enzymes and secondary metabolites.</title>
        <authorList>
            <person name="Sorensen T."/>
        </authorList>
    </citation>
    <scope>NUCLEOTIDE SEQUENCE [LARGE SCALE GENOMIC DNA]</scope>
    <source>
        <strain evidence="10 11">CBS 20057</strain>
    </source>
</reference>
<dbReference type="PANTHER" id="PTHR15067">
    <property type="entry name" value="E3 UBIQUITIN-PROTEIN LIGASE RNF8"/>
    <property type="match status" value="1"/>
</dbReference>
<proteinExistence type="predicted"/>
<feature type="compositionally biased region" description="Low complexity" evidence="7">
    <location>
        <begin position="467"/>
        <end position="478"/>
    </location>
</feature>
<feature type="domain" description="FHA" evidence="8">
    <location>
        <begin position="236"/>
        <end position="299"/>
    </location>
</feature>
<protein>
    <recommendedName>
        <fullName evidence="12">FHA domain-containing protein</fullName>
    </recommendedName>
</protein>
<dbReference type="Gene3D" id="3.30.40.10">
    <property type="entry name" value="Zinc/RING finger domain, C3HC4 (zinc finger)"/>
    <property type="match status" value="1"/>
</dbReference>
<evidence type="ECO:0000256" key="6">
    <source>
        <dbReference type="PROSITE-ProRule" id="PRU00175"/>
    </source>
</evidence>
<evidence type="ECO:0000313" key="10">
    <source>
        <dbReference type="EMBL" id="KAK8015617.1"/>
    </source>
</evidence>
<feature type="compositionally biased region" description="Polar residues" evidence="7">
    <location>
        <begin position="448"/>
        <end position="459"/>
    </location>
</feature>
<feature type="compositionally biased region" description="Polar residues" evidence="7">
    <location>
        <begin position="152"/>
        <end position="171"/>
    </location>
</feature>
<dbReference type="PROSITE" id="PS50089">
    <property type="entry name" value="ZF_RING_2"/>
    <property type="match status" value="1"/>
</dbReference>
<dbReference type="InterPro" id="IPR001841">
    <property type="entry name" value="Znf_RING"/>
</dbReference>
<keyword evidence="1" id="KW-0808">Transferase</keyword>
<evidence type="ECO:0000256" key="4">
    <source>
        <dbReference type="ARBA" id="ARBA00022786"/>
    </source>
</evidence>
<dbReference type="EMBL" id="JAQQWI010000012">
    <property type="protein sequence ID" value="KAK8015617.1"/>
    <property type="molecule type" value="Genomic_DNA"/>
</dbReference>
<comment type="caution">
    <text evidence="10">The sequence shown here is derived from an EMBL/GenBank/DDBJ whole genome shotgun (WGS) entry which is preliminary data.</text>
</comment>
<name>A0ABR1RL69_9PEZI</name>
<dbReference type="SUPFAM" id="SSF57850">
    <property type="entry name" value="RING/U-box"/>
    <property type="match status" value="1"/>
</dbReference>
<dbReference type="InterPro" id="IPR008984">
    <property type="entry name" value="SMAD_FHA_dom_sf"/>
</dbReference>
<feature type="compositionally biased region" description="Low complexity" evidence="7">
    <location>
        <begin position="60"/>
        <end position="77"/>
    </location>
</feature>
<dbReference type="InterPro" id="IPR013083">
    <property type="entry name" value="Znf_RING/FYVE/PHD"/>
</dbReference>
<feature type="region of interest" description="Disordered" evidence="7">
    <location>
        <begin position="430"/>
        <end position="483"/>
    </location>
</feature>
<keyword evidence="5" id="KW-0862">Zinc</keyword>
<feature type="compositionally biased region" description="Polar residues" evidence="7">
    <location>
        <begin position="504"/>
        <end position="549"/>
    </location>
</feature>
<feature type="region of interest" description="Disordered" evidence="7">
    <location>
        <begin position="504"/>
        <end position="606"/>
    </location>
</feature>
<accession>A0ABR1RL69</accession>
<keyword evidence="3 6" id="KW-0863">Zinc-finger</keyword>
<dbReference type="SMART" id="SM00184">
    <property type="entry name" value="RING"/>
    <property type="match status" value="1"/>
</dbReference>
<dbReference type="Proteomes" id="UP001396898">
    <property type="component" value="Unassembled WGS sequence"/>
</dbReference>
<evidence type="ECO:0000313" key="11">
    <source>
        <dbReference type="Proteomes" id="UP001396898"/>
    </source>
</evidence>
<dbReference type="PANTHER" id="PTHR15067:SF7">
    <property type="entry name" value="E3 UBIQUITIN-PROTEIN LIGASE DMA1-RELATED"/>
    <property type="match status" value="1"/>
</dbReference>
<dbReference type="Pfam" id="PF17123">
    <property type="entry name" value="zf-RING_11"/>
    <property type="match status" value="1"/>
</dbReference>
<keyword evidence="11" id="KW-1185">Reference proteome</keyword>
<evidence type="ECO:0000256" key="1">
    <source>
        <dbReference type="ARBA" id="ARBA00022679"/>
    </source>
</evidence>
<gene>
    <name evidence="10" type="ORF">PG991_008505</name>
</gene>
<dbReference type="PROSITE" id="PS50006">
    <property type="entry name" value="FHA_DOMAIN"/>
    <property type="match status" value="1"/>
</dbReference>
<evidence type="ECO:0008006" key="12">
    <source>
        <dbReference type="Google" id="ProtNLM"/>
    </source>
</evidence>
<feature type="compositionally biased region" description="Polar residues" evidence="7">
    <location>
        <begin position="81"/>
        <end position="142"/>
    </location>
</feature>
<feature type="domain" description="RING-type" evidence="9">
    <location>
        <begin position="375"/>
        <end position="420"/>
    </location>
</feature>
<dbReference type="InterPro" id="IPR000253">
    <property type="entry name" value="FHA_dom"/>
</dbReference>
<dbReference type="Pfam" id="PF00498">
    <property type="entry name" value="FHA"/>
    <property type="match status" value="1"/>
</dbReference>
<evidence type="ECO:0000259" key="9">
    <source>
        <dbReference type="PROSITE" id="PS50089"/>
    </source>
</evidence>
<dbReference type="SUPFAM" id="SSF49879">
    <property type="entry name" value="SMAD/FHA domain"/>
    <property type="match status" value="1"/>
</dbReference>
<keyword evidence="2" id="KW-0479">Metal-binding</keyword>
<evidence type="ECO:0000259" key="8">
    <source>
        <dbReference type="PROSITE" id="PS50006"/>
    </source>
</evidence>
<organism evidence="10 11">
    <name type="scientific">Apiospora marii</name>
    <dbReference type="NCBI Taxonomy" id="335849"/>
    <lineage>
        <taxon>Eukaryota</taxon>
        <taxon>Fungi</taxon>
        <taxon>Dikarya</taxon>
        <taxon>Ascomycota</taxon>
        <taxon>Pezizomycotina</taxon>
        <taxon>Sordariomycetes</taxon>
        <taxon>Xylariomycetidae</taxon>
        <taxon>Amphisphaeriales</taxon>
        <taxon>Apiosporaceae</taxon>
        <taxon>Apiospora</taxon>
    </lineage>
</organism>
<keyword evidence="4" id="KW-0833">Ubl conjugation pathway</keyword>